<organism evidence="1 2">
    <name type="scientific">Mythimna separata</name>
    <name type="common">Oriental armyworm</name>
    <name type="synonym">Pseudaletia separata</name>
    <dbReference type="NCBI Taxonomy" id="271217"/>
    <lineage>
        <taxon>Eukaryota</taxon>
        <taxon>Metazoa</taxon>
        <taxon>Ecdysozoa</taxon>
        <taxon>Arthropoda</taxon>
        <taxon>Hexapoda</taxon>
        <taxon>Insecta</taxon>
        <taxon>Pterygota</taxon>
        <taxon>Neoptera</taxon>
        <taxon>Endopterygota</taxon>
        <taxon>Lepidoptera</taxon>
        <taxon>Glossata</taxon>
        <taxon>Ditrysia</taxon>
        <taxon>Noctuoidea</taxon>
        <taxon>Noctuidae</taxon>
        <taxon>Noctuinae</taxon>
        <taxon>Hadenini</taxon>
        <taxon>Mythimna</taxon>
    </lineage>
</organism>
<dbReference type="Proteomes" id="UP001231518">
    <property type="component" value="Chromosome 9"/>
</dbReference>
<gene>
    <name evidence="1" type="ORF">PYW07_017330</name>
</gene>
<reference evidence="1" key="1">
    <citation type="submission" date="2023-03" db="EMBL/GenBank/DDBJ databases">
        <title>Chromosome-level genomes of two armyworms, Mythimna separata and Mythimna loreyi, provide insights into the biosynthesis and reception of sex pheromones.</title>
        <authorList>
            <person name="Zhao H."/>
        </authorList>
    </citation>
    <scope>NUCLEOTIDE SEQUENCE</scope>
    <source>
        <strain evidence="1">BeijingLab</strain>
        <tissue evidence="1">Pupa</tissue>
    </source>
</reference>
<protein>
    <submittedName>
        <fullName evidence="1">Uncharacterized protein</fullName>
    </submittedName>
</protein>
<evidence type="ECO:0000313" key="2">
    <source>
        <dbReference type="Proteomes" id="UP001231518"/>
    </source>
</evidence>
<sequence length="476" mass="54930">MEFLDSLDLDTIDKKSHRVRSWYLYEQYKSLERSQLDAAQKLKDRSYQERILRQELSERRARRKLYDQFGLCQSESRLKRDESKSNYRSTASTSDDDFFESLYLMQEEERVTQVTGGNEFSGDGDTFSQGGLSVSQCCIPNYQDGEDHKQDNGSFAGSINSVVENLKPSHDEYAPPLEMEYTLNSINDDIKNSIVEDINMQLDSVKEDIQCLEKIAELEDVDKVSDVDKISNSLKEIALQELNHAQVSKKGDQECNAVAMWSRLVSFAYQVVQLNHGNCYCDYSSQFMTAVLACDVLRRGVNRMCRILQPYVCPIESVDSDVSETGPNLKDKQKKLVQLRKSRKICEIKPLSRKKAKELVKSRRSAERECSNGQCSQEDWKPFTKSLASGTDTSRHGRAIETRRRSANIVHYREQTSPRSSSSENIWSVLSKEKPKVSRRRRYSYTYRNRALHPMQEIAHCIDRILKDIDDSKKDM</sequence>
<dbReference type="AlphaFoldDB" id="A0AAD8DXB4"/>
<accession>A0AAD8DXB4</accession>
<comment type="caution">
    <text evidence="1">The sequence shown here is derived from an EMBL/GenBank/DDBJ whole genome shotgun (WGS) entry which is preliminary data.</text>
</comment>
<dbReference type="EMBL" id="JARGEI010000006">
    <property type="protein sequence ID" value="KAJ8730292.1"/>
    <property type="molecule type" value="Genomic_DNA"/>
</dbReference>
<name>A0AAD8DXB4_MYTSE</name>
<proteinExistence type="predicted"/>
<evidence type="ECO:0000313" key="1">
    <source>
        <dbReference type="EMBL" id="KAJ8730292.1"/>
    </source>
</evidence>
<keyword evidence="2" id="KW-1185">Reference proteome</keyword>